<dbReference type="EMBL" id="MCOG01000027">
    <property type="protein sequence ID" value="ORY74949.1"/>
    <property type="molecule type" value="Genomic_DNA"/>
</dbReference>
<comment type="caution">
    <text evidence="1">The sequence shown here is derived from an EMBL/GenBank/DDBJ whole genome shotgun (WGS) entry which is preliminary data.</text>
</comment>
<dbReference type="OrthoDB" id="10573673at2759"/>
<organism evidence="1 2">
    <name type="scientific">Neocallimastix californiae</name>
    <dbReference type="NCBI Taxonomy" id="1754190"/>
    <lineage>
        <taxon>Eukaryota</taxon>
        <taxon>Fungi</taxon>
        <taxon>Fungi incertae sedis</taxon>
        <taxon>Chytridiomycota</taxon>
        <taxon>Chytridiomycota incertae sedis</taxon>
        <taxon>Neocallimastigomycetes</taxon>
        <taxon>Neocallimastigales</taxon>
        <taxon>Neocallimastigaceae</taxon>
        <taxon>Neocallimastix</taxon>
    </lineage>
</organism>
<accession>A0A1Y2ETR5</accession>
<evidence type="ECO:0000313" key="1">
    <source>
        <dbReference type="EMBL" id="ORY74949.1"/>
    </source>
</evidence>
<proteinExistence type="predicted"/>
<keyword evidence="2" id="KW-1185">Reference proteome</keyword>
<sequence length="213" mass="25922">MILKRSQTMFRNILKCVCNNDIKRRYILAKGLRNIPQVKKFFDIEWYKKYFIDPMRNILHDYPIVWNGTKYVKLNEVYIPDVKNYKNETNRMKAYGFIYKLYDEKIPTFEKSLNIEQNIWRNDNRIKYVNIEQSVKLIESYEIISSFETKINNSWNWIDDFLLFVKRFHPEFLEWYAIIPNMENNFVKLTKTLASSTHVPENMIECLESIDIK</sequence>
<name>A0A1Y2ETR5_9FUNG</name>
<dbReference type="AlphaFoldDB" id="A0A1Y2ETR5"/>
<evidence type="ECO:0000313" key="2">
    <source>
        <dbReference type="Proteomes" id="UP000193920"/>
    </source>
</evidence>
<dbReference type="Proteomes" id="UP000193920">
    <property type="component" value="Unassembled WGS sequence"/>
</dbReference>
<reference evidence="1 2" key="1">
    <citation type="submission" date="2016-08" db="EMBL/GenBank/DDBJ databases">
        <title>A Parts List for Fungal Cellulosomes Revealed by Comparative Genomics.</title>
        <authorList>
            <consortium name="DOE Joint Genome Institute"/>
            <person name="Haitjema C.H."/>
            <person name="Gilmore S.P."/>
            <person name="Henske J.K."/>
            <person name="Solomon K.V."/>
            <person name="De Groot R."/>
            <person name="Kuo A."/>
            <person name="Mondo S.J."/>
            <person name="Salamov A.A."/>
            <person name="Labutti K."/>
            <person name="Zhao Z."/>
            <person name="Chiniquy J."/>
            <person name="Barry K."/>
            <person name="Brewer H.M."/>
            <person name="Purvine S.O."/>
            <person name="Wright A.T."/>
            <person name="Boxma B."/>
            <person name="Van Alen T."/>
            <person name="Hackstein J.H."/>
            <person name="Baker S.E."/>
            <person name="Grigoriev I.V."/>
            <person name="O'Malley M.A."/>
        </authorList>
    </citation>
    <scope>NUCLEOTIDE SEQUENCE [LARGE SCALE GENOMIC DNA]</scope>
    <source>
        <strain evidence="1 2">G1</strain>
    </source>
</reference>
<gene>
    <name evidence="1" type="ORF">LY90DRAFT_632924</name>
</gene>
<protein>
    <submittedName>
        <fullName evidence="1">Uncharacterized protein</fullName>
    </submittedName>
</protein>